<dbReference type="OrthoDB" id="9813569at2"/>
<dbReference type="InterPro" id="IPR011611">
    <property type="entry name" value="PfkB_dom"/>
</dbReference>
<dbReference type="Proteomes" id="UP000317835">
    <property type="component" value="Chromosome"/>
</dbReference>
<keyword evidence="3 5" id="KW-0418">Kinase</keyword>
<organism evidence="5 6">
    <name type="scientific">Tautonia plasticadhaerens</name>
    <dbReference type="NCBI Taxonomy" id="2527974"/>
    <lineage>
        <taxon>Bacteria</taxon>
        <taxon>Pseudomonadati</taxon>
        <taxon>Planctomycetota</taxon>
        <taxon>Planctomycetia</taxon>
        <taxon>Isosphaerales</taxon>
        <taxon>Isosphaeraceae</taxon>
        <taxon>Tautonia</taxon>
    </lineage>
</organism>
<dbReference type="GO" id="GO:0047590">
    <property type="term" value="F:5-dehydro-2-deoxygluconokinase activity"/>
    <property type="evidence" value="ECO:0007669"/>
    <property type="project" value="UniProtKB-EC"/>
</dbReference>
<dbReference type="PANTHER" id="PTHR43085:SF57">
    <property type="entry name" value="CARBOHYDRATE KINASE PFKB DOMAIN-CONTAINING PROTEIN"/>
    <property type="match status" value="1"/>
</dbReference>
<dbReference type="EMBL" id="CP036426">
    <property type="protein sequence ID" value="QDV38219.1"/>
    <property type="molecule type" value="Genomic_DNA"/>
</dbReference>
<evidence type="ECO:0000313" key="6">
    <source>
        <dbReference type="Proteomes" id="UP000317835"/>
    </source>
</evidence>
<protein>
    <submittedName>
        <fullName evidence="5">5-dehydro-2-deoxygluconokinase</fullName>
        <ecNumber evidence="5">2.7.1.92</ecNumber>
    </submittedName>
</protein>
<dbReference type="InterPro" id="IPR002173">
    <property type="entry name" value="Carboh/pur_kinase_PfkB_CS"/>
</dbReference>
<dbReference type="EC" id="2.7.1.92" evidence="5"/>
<evidence type="ECO:0000259" key="4">
    <source>
        <dbReference type="Pfam" id="PF00294"/>
    </source>
</evidence>
<keyword evidence="2 5" id="KW-0808">Transferase</keyword>
<dbReference type="PROSITE" id="PS00583">
    <property type="entry name" value="PFKB_KINASES_1"/>
    <property type="match status" value="1"/>
</dbReference>
<reference evidence="5 6" key="1">
    <citation type="submission" date="2019-02" db="EMBL/GenBank/DDBJ databases">
        <title>Deep-cultivation of Planctomycetes and their phenomic and genomic characterization uncovers novel biology.</title>
        <authorList>
            <person name="Wiegand S."/>
            <person name="Jogler M."/>
            <person name="Boedeker C."/>
            <person name="Pinto D."/>
            <person name="Vollmers J."/>
            <person name="Rivas-Marin E."/>
            <person name="Kohn T."/>
            <person name="Peeters S.H."/>
            <person name="Heuer A."/>
            <person name="Rast P."/>
            <person name="Oberbeckmann S."/>
            <person name="Bunk B."/>
            <person name="Jeske O."/>
            <person name="Meyerdierks A."/>
            <person name="Storesund J.E."/>
            <person name="Kallscheuer N."/>
            <person name="Luecker S."/>
            <person name="Lage O.M."/>
            <person name="Pohl T."/>
            <person name="Merkel B.J."/>
            <person name="Hornburger P."/>
            <person name="Mueller R.-W."/>
            <person name="Bruemmer F."/>
            <person name="Labrenz M."/>
            <person name="Spormann A.M."/>
            <person name="Op den Camp H."/>
            <person name="Overmann J."/>
            <person name="Amann R."/>
            <person name="Jetten M.S.M."/>
            <person name="Mascher T."/>
            <person name="Medema M.H."/>
            <person name="Devos D.P."/>
            <person name="Kaster A.-K."/>
            <person name="Ovreas L."/>
            <person name="Rohde M."/>
            <person name="Galperin M.Y."/>
            <person name="Jogler C."/>
        </authorList>
    </citation>
    <scope>NUCLEOTIDE SEQUENCE [LARGE SCALE GENOMIC DNA]</scope>
    <source>
        <strain evidence="5 6">ElP</strain>
    </source>
</reference>
<comment type="similarity">
    <text evidence="1">Belongs to the carbohydrate kinase PfkB family.</text>
</comment>
<evidence type="ECO:0000256" key="1">
    <source>
        <dbReference type="ARBA" id="ARBA00010688"/>
    </source>
</evidence>
<dbReference type="PANTHER" id="PTHR43085">
    <property type="entry name" value="HEXOKINASE FAMILY MEMBER"/>
    <property type="match status" value="1"/>
</dbReference>
<gene>
    <name evidence="5" type="primary">iolC</name>
    <name evidence="5" type="ORF">ElP_61700</name>
</gene>
<accession>A0A518HBJ3</accession>
<dbReference type="Pfam" id="PF00294">
    <property type="entry name" value="PfkB"/>
    <property type="match status" value="1"/>
</dbReference>
<dbReference type="AlphaFoldDB" id="A0A518HBJ3"/>
<feature type="domain" description="Carbohydrate kinase PfkB" evidence="4">
    <location>
        <begin position="21"/>
        <end position="287"/>
    </location>
</feature>
<sequence>MKTDAILAVGEVLWDILPAGKQLGGAPSNFTFHCRSLGADARLVSRVGGDELGREVLERFRLLDLPTDLIQVDPEAPTGTVGVSLGADGQPRYEIREGVAWDRIEAEAAALEAARRADALCFGSLAQRGAASRGAIRAIVGAARADAIRILDVNLRHPRVDRDVVAGSLERANALKLNDQELPELAGMFGLSRGAREAIEGLARRFGLVLVALTRGAGGSLLWAEGDWSDHPGCPAEVVDTVGAGDAFTAALVVGRLGGRPLDAINRHANEVAAFVCSRPGGTPALPEGLRRVGPSSTEDRP</sequence>
<proteinExistence type="inferred from homology"/>
<evidence type="ECO:0000256" key="2">
    <source>
        <dbReference type="ARBA" id="ARBA00022679"/>
    </source>
</evidence>
<evidence type="ECO:0000256" key="3">
    <source>
        <dbReference type="ARBA" id="ARBA00022777"/>
    </source>
</evidence>
<evidence type="ECO:0000313" key="5">
    <source>
        <dbReference type="EMBL" id="QDV38219.1"/>
    </source>
</evidence>
<dbReference type="CDD" id="cd01167">
    <property type="entry name" value="bac_FRK"/>
    <property type="match status" value="1"/>
</dbReference>
<name>A0A518HBJ3_9BACT</name>
<keyword evidence="6" id="KW-1185">Reference proteome</keyword>
<dbReference type="InterPro" id="IPR050306">
    <property type="entry name" value="PfkB_Carbo_kinase"/>
</dbReference>
<dbReference type="InterPro" id="IPR029056">
    <property type="entry name" value="Ribokinase-like"/>
</dbReference>
<dbReference type="SUPFAM" id="SSF53613">
    <property type="entry name" value="Ribokinase-like"/>
    <property type="match status" value="1"/>
</dbReference>
<dbReference type="PROSITE" id="PS00584">
    <property type="entry name" value="PFKB_KINASES_2"/>
    <property type="match status" value="1"/>
</dbReference>
<dbReference type="RefSeq" id="WP_145276548.1">
    <property type="nucleotide sequence ID" value="NZ_CP036426.1"/>
</dbReference>
<dbReference type="KEGG" id="tpla:ElP_61700"/>
<dbReference type="Gene3D" id="3.40.1190.20">
    <property type="match status" value="1"/>
</dbReference>